<proteinExistence type="predicted"/>
<reference evidence="2" key="1">
    <citation type="submission" date="2016-11" db="UniProtKB">
        <authorList>
            <consortium name="WormBaseParasite"/>
        </authorList>
    </citation>
    <scope>IDENTIFICATION</scope>
</reference>
<sequence>AVKNGSATRTEFQANVEIYSGIGPTKLASYAPNGSVVLETAPGNLTEELSNETQRLTVVFTQNPPFSFFSEGRVRGICVDILDLLSPLLNL</sequence>
<dbReference type="AlphaFoldDB" id="A0A1I8IS86"/>
<keyword evidence="1" id="KW-1185">Reference proteome</keyword>
<protein>
    <submittedName>
        <fullName evidence="2">Aldedh domain-containing protein</fullName>
    </submittedName>
</protein>
<name>A0A1I8IS86_9PLAT</name>
<organism evidence="1 2">
    <name type="scientific">Macrostomum lignano</name>
    <dbReference type="NCBI Taxonomy" id="282301"/>
    <lineage>
        <taxon>Eukaryota</taxon>
        <taxon>Metazoa</taxon>
        <taxon>Spiralia</taxon>
        <taxon>Lophotrochozoa</taxon>
        <taxon>Platyhelminthes</taxon>
        <taxon>Rhabditophora</taxon>
        <taxon>Macrostomorpha</taxon>
        <taxon>Macrostomida</taxon>
        <taxon>Macrostomidae</taxon>
        <taxon>Macrostomum</taxon>
    </lineage>
</organism>
<dbReference type="Proteomes" id="UP000095280">
    <property type="component" value="Unplaced"/>
</dbReference>
<accession>A0A1I8IS86</accession>
<evidence type="ECO:0000313" key="2">
    <source>
        <dbReference type="WBParaSite" id="maker-uti_cns_0015656-snap-gene-0.2-mRNA-1"/>
    </source>
</evidence>
<dbReference type="WBParaSite" id="maker-uti_cns_0015656-snap-gene-0.2-mRNA-1">
    <property type="protein sequence ID" value="maker-uti_cns_0015656-snap-gene-0.2-mRNA-1"/>
    <property type="gene ID" value="maker-uti_cns_0015656-snap-gene-0.2"/>
</dbReference>
<evidence type="ECO:0000313" key="1">
    <source>
        <dbReference type="Proteomes" id="UP000095280"/>
    </source>
</evidence>